<name>A0A4C1XYI1_EUMVA</name>
<dbReference type="EMBL" id="BGZK01001019">
    <property type="protein sequence ID" value="GBP68666.1"/>
    <property type="molecule type" value="Genomic_DNA"/>
</dbReference>
<sequence>MLVAKVYAERGRGEASMCGGVCAGDRRQNAATSTPKGLANFILPSSNLGLAPPLLEHAPARRRSARDDAAE</sequence>
<comment type="caution">
    <text evidence="2">The sequence shown here is derived from an EMBL/GenBank/DDBJ whole genome shotgun (WGS) entry which is preliminary data.</text>
</comment>
<gene>
    <name evidence="2" type="ORF">EVAR_47672_1</name>
</gene>
<feature type="region of interest" description="Disordered" evidence="1">
    <location>
        <begin position="52"/>
        <end position="71"/>
    </location>
</feature>
<protein>
    <submittedName>
        <fullName evidence="2">Uncharacterized protein</fullName>
    </submittedName>
</protein>
<accession>A0A4C1XYI1</accession>
<keyword evidence="3" id="KW-1185">Reference proteome</keyword>
<organism evidence="2 3">
    <name type="scientific">Eumeta variegata</name>
    <name type="common">Bagworm moth</name>
    <name type="synonym">Eumeta japonica</name>
    <dbReference type="NCBI Taxonomy" id="151549"/>
    <lineage>
        <taxon>Eukaryota</taxon>
        <taxon>Metazoa</taxon>
        <taxon>Ecdysozoa</taxon>
        <taxon>Arthropoda</taxon>
        <taxon>Hexapoda</taxon>
        <taxon>Insecta</taxon>
        <taxon>Pterygota</taxon>
        <taxon>Neoptera</taxon>
        <taxon>Endopterygota</taxon>
        <taxon>Lepidoptera</taxon>
        <taxon>Glossata</taxon>
        <taxon>Ditrysia</taxon>
        <taxon>Tineoidea</taxon>
        <taxon>Psychidae</taxon>
        <taxon>Oiketicinae</taxon>
        <taxon>Eumeta</taxon>
    </lineage>
</organism>
<evidence type="ECO:0000256" key="1">
    <source>
        <dbReference type="SAM" id="MobiDB-lite"/>
    </source>
</evidence>
<proteinExistence type="predicted"/>
<evidence type="ECO:0000313" key="2">
    <source>
        <dbReference type="EMBL" id="GBP68666.1"/>
    </source>
</evidence>
<reference evidence="2 3" key="1">
    <citation type="journal article" date="2019" name="Commun. Biol.">
        <title>The bagworm genome reveals a unique fibroin gene that provides high tensile strength.</title>
        <authorList>
            <person name="Kono N."/>
            <person name="Nakamura H."/>
            <person name="Ohtoshi R."/>
            <person name="Tomita M."/>
            <person name="Numata K."/>
            <person name="Arakawa K."/>
        </authorList>
    </citation>
    <scope>NUCLEOTIDE SEQUENCE [LARGE SCALE GENOMIC DNA]</scope>
</reference>
<evidence type="ECO:0000313" key="3">
    <source>
        <dbReference type="Proteomes" id="UP000299102"/>
    </source>
</evidence>
<dbReference type="Proteomes" id="UP000299102">
    <property type="component" value="Unassembled WGS sequence"/>
</dbReference>
<dbReference type="AlphaFoldDB" id="A0A4C1XYI1"/>